<evidence type="ECO:0000313" key="3">
    <source>
        <dbReference type="Proteomes" id="UP000094065"/>
    </source>
</evidence>
<evidence type="ECO:0000256" key="1">
    <source>
        <dbReference type="SAM" id="MobiDB-lite"/>
    </source>
</evidence>
<dbReference type="AlphaFoldDB" id="A0A1E3HA13"/>
<reference evidence="2 3" key="1">
    <citation type="submission" date="2016-06" db="EMBL/GenBank/DDBJ databases">
        <title>Evolution of pathogenesis and genome organization in the Tremellales.</title>
        <authorList>
            <person name="Cuomo C."/>
            <person name="Litvintseva A."/>
            <person name="Heitman J."/>
            <person name="Chen Y."/>
            <person name="Sun S."/>
            <person name="Springer D."/>
            <person name="Dromer F."/>
            <person name="Young S."/>
            <person name="Zeng Q."/>
            <person name="Chapman S."/>
            <person name="Gujja S."/>
            <person name="Saif S."/>
            <person name="Birren B."/>
        </authorList>
    </citation>
    <scope>NUCLEOTIDE SEQUENCE [LARGE SCALE GENOMIC DNA]</scope>
    <source>
        <strain evidence="2 3">CBS 6039</strain>
    </source>
</reference>
<organism evidence="2 3">
    <name type="scientific">Cryptococcus amylolentus CBS 6039</name>
    <dbReference type="NCBI Taxonomy" id="1295533"/>
    <lineage>
        <taxon>Eukaryota</taxon>
        <taxon>Fungi</taxon>
        <taxon>Dikarya</taxon>
        <taxon>Basidiomycota</taxon>
        <taxon>Agaricomycotina</taxon>
        <taxon>Tremellomycetes</taxon>
        <taxon>Tremellales</taxon>
        <taxon>Cryptococcaceae</taxon>
        <taxon>Cryptococcus</taxon>
    </lineage>
</organism>
<dbReference type="OrthoDB" id="429143at2759"/>
<protein>
    <recommendedName>
        <fullName evidence="4">FAD dependent oxidoreductase domain-containing protein</fullName>
    </recommendedName>
</protein>
<feature type="compositionally biased region" description="Polar residues" evidence="1">
    <location>
        <begin position="1"/>
        <end position="13"/>
    </location>
</feature>
<dbReference type="Proteomes" id="UP000094065">
    <property type="component" value="Unassembled WGS sequence"/>
</dbReference>
<keyword evidence="3" id="KW-1185">Reference proteome</keyword>
<dbReference type="RefSeq" id="XP_018989099.1">
    <property type="nucleotide sequence ID" value="XM_019142528.1"/>
</dbReference>
<evidence type="ECO:0000313" key="2">
    <source>
        <dbReference type="EMBL" id="ODN73187.1"/>
    </source>
</evidence>
<accession>A0A1E3HA13</accession>
<dbReference type="EMBL" id="AWGJ01000013">
    <property type="protein sequence ID" value="ODN73187.1"/>
    <property type="molecule type" value="Genomic_DNA"/>
</dbReference>
<gene>
    <name evidence="2" type="ORF">L202_07748</name>
</gene>
<feature type="region of interest" description="Disordered" evidence="1">
    <location>
        <begin position="1"/>
        <end position="21"/>
    </location>
</feature>
<name>A0A1E3HA13_9TREE</name>
<proteinExistence type="predicted"/>
<dbReference type="GeneID" id="30159057"/>
<sequence>MTPTWFCQSQTPPGHSGLKPPKKADIVIIASGYSGTSSACWIHKFAKPGHVPSIAILQARDAATYDRASTPPTLPGLLIRSRRRAQFTEDFERARESASTPCAVKI</sequence>
<evidence type="ECO:0008006" key="4">
    <source>
        <dbReference type="Google" id="ProtNLM"/>
    </source>
</evidence>
<comment type="caution">
    <text evidence="2">The sequence shown here is derived from an EMBL/GenBank/DDBJ whole genome shotgun (WGS) entry which is preliminary data.</text>
</comment>